<dbReference type="InterPro" id="IPR003593">
    <property type="entry name" value="AAA+_ATPase"/>
</dbReference>
<reference evidence="8 9" key="1">
    <citation type="submission" date="2020-08" db="EMBL/GenBank/DDBJ databases">
        <title>Genomic Encyclopedia of Type Strains, Phase IV (KMG-IV): sequencing the most valuable type-strain genomes for metagenomic binning, comparative biology and taxonomic classification.</title>
        <authorList>
            <person name="Goeker M."/>
        </authorList>
    </citation>
    <scope>NUCLEOTIDE SEQUENCE [LARGE SCALE GENOMIC DNA]</scope>
    <source>
        <strain evidence="8 9">DSM 25620</strain>
    </source>
</reference>
<keyword evidence="4" id="KW-0547">Nucleotide-binding</keyword>
<feature type="compositionally biased region" description="Basic and acidic residues" evidence="6">
    <location>
        <begin position="252"/>
        <end position="265"/>
    </location>
</feature>
<dbReference type="PANTHER" id="PTHR19211">
    <property type="entry name" value="ATP-BINDING TRANSPORT PROTEIN-RELATED"/>
    <property type="match status" value="1"/>
</dbReference>
<dbReference type="Pfam" id="PF00005">
    <property type="entry name" value="ABC_tran"/>
    <property type="match status" value="2"/>
</dbReference>
<dbReference type="Proteomes" id="UP000531231">
    <property type="component" value="Unassembled WGS sequence"/>
</dbReference>
<feature type="domain" description="ABC transporter" evidence="7">
    <location>
        <begin position="337"/>
        <end position="525"/>
    </location>
</feature>
<dbReference type="CDD" id="cd03221">
    <property type="entry name" value="ABCF_EF-3"/>
    <property type="match status" value="2"/>
</dbReference>
<feature type="region of interest" description="Disordered" evidence="6">
    <location>
        <begin position="288"/>
        <end position="309"/>
    </location>
</feature>
<dbReference type="SMART" id="SM00382">
    <property type="entry name" value="AAA"/>
    <property type="match status" value="2"/>
</dbReference>
<dbReference type="InterPro" id="IPR017871">
    <property type="entry name" value="ABC_transporter-like_CS"/>
</dbReference>
<feature type="compositionally biased region" description="Low complexity" evidence="6">
    <location>
        <begin position="295"/>
        <end position="309"/>
    </location>
</feature>
<dbReference type="InterPro" id="IPR050611">
    <property type="entry name" value="ABCF"/>
</dbReference>
<keyword evidence="3" id="KW-0677">Repeat</keyword>
<dbReference type="EMBL" id="JACHIL010000001">
    <property type="protein sequence ID" value="MBB5090526.1"/>
    <property type="molecule type" value="Genomic_DNA"/>
</dbReference>
<feature type="region of interest" description="Disordered" evidence="6">
    <location>
        <begin position="252"/>
        <end position="271"/>
    </location>
</feature>
<comment type="subcellular location">
    <subcellularLocation>
        <location evidence="1">Cell inner membrane</location>
    </subcellularLocation>
</comment>
<dbReference type="SUPFAM" id="SSF52540">
    <property type="entry name" value="P-loop containing nucleoside triphosphate hydrolases"/>
    <property type="match status" value="2"/>
</dbReference>
<keyword evidence="9" id="KW-1185">Reference proteome</keyword>
<keyword evidence="5" id="KW-0067">ATP-binding</keyword>
<organism evidence="8 9">
    <name type="scientific">Pseudochrobactrum saccharolyticum</name>
    <dbReference type="NCBI Taxonomy" id="354352"/>
    <lineage>
        <taxon>Bacteria</taxon>
        <taxon>Pseudomonadati</taxon>
        <taxon>Pseudomonadota</taxon>
        <taxon>Alphaproteobacteria</taxon>
        <taxon>Hyphomicrobiales</taxon>
        <taxon>Brucellaceae</taxon>
        <taxon>Pseudochrobactrum</taxon>
    </lineage>
</organism>
<protein>
    <submittedName>
        <fullName evidence="8">ATPase subunit of ABC transporter with duplicated ATPase domains</fullName>
    </submittedName>
</protein>
<dbReference type="GO" id="GO:0016887">
    <property type="term" value="F:ATP hydrolysis activity"/>
    <property type="evidence" value="ECO:0007669"/>
    <property type="project" value="InterPro"/>
</dbReference>
<comment type="caution">
    <text evidence="8">The sequence shown here is derived from an EMBL/GenBank/DDBJ whole genome shotgun (WGS) entry which is preliminary data.</text>
</comment>
<dbReference type="FunFam" id="3.40.50.300:FF:001320">
    <property type="entry name" value="Heme ABC transporter ATP-binding protein"/>
    <property type="match status" value="1"/>
</dbReference>
<dbReference type="GO" id="GO:0005886">
    <property type="term" value="C:plasma membrane"/>
    <property type="evidence" value="ECO:0007669"/>
    <property type="project" value="UniProtKB-SubCell"/>
</dbReference>
<name>A0A7W8EP70_9HYPH</name>
<dbReference type="InterPro" id="IPR003439">
    <property type="entry name" value="ABC_transporter-like_ATP-bd"/>
</dbReference>
<accession>A0A7W8EP70</accession>
<evidence type="ECO:0000256" key="1">
    <source>
        <dbReference type="ARBA" id="ARBA00004533"/>
    </source>
</evidence>
<gene>
    <name evidence="8" type="ORF">HNQ68_001038</name>
</gene>
<dbReference type="InterPro" id="IPR027417">
    <property type="entry name" value="P-loop_NTPase"/>
</dbReference>
<evidence type="ECO:0000256" key="5">
    <source>
        <dbReference type="ARBA" id="ARBA00022840"/>
    </source>
</evidence>
<comment type="similarity">
    <text evidence="2">Belongs to the ABC transporter superfamily.</text>
</comment>
<evidence type="ECO:0000256" key="6">
    <source>
        <dbReference type="SAM" id="MobiDB-lite"/>
    </source>
</evidence>
<dbReference type="PROSITE" id="PS50893">
    <property type="entry name" value="ABC_TRANSPORTER_2"/>
    <property type="match status" value="2"/>
</dbReference>
<dbReference type="PANTHER" id="PTHR19211:SF6">
    <property type="entry name" value="BLL7188 PROTEIN"/>
    <property type="match status" value="1"/>
</dbReference>
<feature type="domain" description="ABC transporter" evidence="7">
    <location>
        <begin position="5"/>
        <end position="234"/>
    </location>
</feature>
<dbReference type="Gene3D" id="3.40.50.300">
    <property type="entry name" value="P-loop containing nucleotide triphosphate hydrolases"/>
    <property type="match status" value="2"/>
</dbReference>
<evidence type="ECO:0000313" key="9">
    <source>
        <dbReference type="Proteomes" id="UP000531231"/>
    </source>
</evidence>
<proteinExistence type="inferred from homology"/>
<evidence type="ECO:0000256" key="4">
    <source>
        <dbReference type="ARBA" id="ARBA00022741"/>
    </source>
</evidence>
<evidence type="ECO:0000259" key="7">
    <source>
        <dbReference type="PROSITE" id="PS50893"/>
    </source>
</evidence>
<evidence type="ECO:0000313" key="8">
    <source>
        <dbReference type="EMBL" id="MBB5090526.1"/>
    </source>
</evidence>
<dbReference type="GO" id="GO:0005524">
    <property type="term" value="F:ATP binding"/>
    <property type="evidence" value="ECO:0007669"/>
    <property type="project" value="UniProtKB-KW"/>
</dbReference>
<dbReference type="AlphaFoldDB" id="A0A7W8EP70"/>
<dbReference type="PROSITE" id="PS00211">
    <property type="entry name" value="ABC_TRANSPORTER_1"/>
    <property type="match status" value="1"/>
</dbReference>
<evidence type="ECO:0000256" key="2">
    <source>
        <dbReference type="ARBA" id="ARBA00005417"/>
    </source>
</evidence>
<evidence type="ECO:0000256" key="3">
    <source>
        <dbReference type="ARBA" id="ARBA00022737"/>
    </source>
</evidence>
<sequence length="527" mass="57562">MITLYTLQNISAQTPDGRSLFQNLSLHLSRERTGLIGRNGTGKSTLLRIIAGETAPASGSLTSHAKLGFLHQNTNEAHETIADLFGVTEQLAAQARILAGEGSDDDLADADWTLESRIKDALSQMGLPELHPQTQLGSLSGGQKTRAALAALIFHEPDLILLDEPTNNLDMQGREAVLHLLRNWRGGALVVSHDRTLLREMDRIIELTPIGVSSYSGNWDFYEMRKAEEIAAARHDLAVAETAVKQAEKQARLIRERQEKRDSAGKKSRFSAGQSKLLLDAREDRAQATGGRNNQLAQKQAESSQQALSEAQSKFERLIPQNFGLGNLSLAATKTVLVAEHLTMAFNDRQPLFQDLSLQITGPERIALCGPNGSGKTTLLHILAGKLTPQQGSVQYYVRHAMLDQHVSLLNDDLSIRDNFKLLQPEATDNDCRAALARFMFRADAALQKVGELSGGERLRAGLACVLGGVQAPELLILDEPTNHLDIVALQSVETALNAYEGALLITSHDEVFLNAIALTRRIELPL</sequence>